<name>A0A0M9U3H3_9CHLR</name>
<keyword evidence="3" id="KW-0731">Sigma factor</keyword>
<dbReference type="NCBIfam" id="TIGR02937">
    <property type="entry name" value="sigma70-ECF"/>
    <property type="match status" value="1"/>
</dbReference>
<sequence>MANLNNAPQFSSQSENRPFEAIYEEFLPRIYNFFLYRFGDTALAEDLTAVTFEKAWKKRGKFRQELASLSTWLFTIARNTAVDAYRQNHRAAEDIESAGLTDPITPAAESERQYDLYRLNQLLCRLPARERELVAMKYGANLTNRAIAGLTGLSESNVGVILHRVVQALKKEWEA</sequence>
<dbReference type="EMBL" id="DF967975">
    <property type="protein sequence ID" value="GAP19720.1"/>
    <property type="molecule type" value="Genomic_DNA"/>
</dbReference>
<feature type="domain" description="RNA polymerase sigma-70 region 2" evidence="6">
    <location>
        <begin position="22"/>
        <end position="90"/>
    </location>
</feature>
<evidence type="ECO:0000313" key="9">
    <source>
        <dbReference type="EMBL" id="KPL87440.1"/>
    </source>
</evidence>
<accession>A0A0M9U3H3</accession>
<reference evidence="8" key="1">
    <citation type="journal article" date="2015" name="Genome Announc.">
        <title>Draft Genome Sequences of Anaerolinea thermolimosa IMO-1, Bellilinea caldifistulae GOMI-1, Leptolinea tardivitalis YMTK-2, Levilinea saccharolytica KIBI-1, Longilinea arvoryzae KOME-1, Previously Described as Members of the Class Anaerolineae (Chloroflexi).</title>
        <authorList>
            <person name="Matsuura N."/>
            <person name="Tourlousse M.D."/>
            <person name="Ohashi A."/>
            <person name="Hugenholtz P."/>
            <person name="Sekiguchi Y."/>
        </authorList>
    </citation>
    <scope>NUCLEOTIDE SEQUENCE</scope>
    <source>
        <strain evidence="8">KIBI-1</strain>
    </source>
</reference>
<dbReference type="STRING" id="229921.ADN01_04580"/>
<dbReference type="InterPro" id="IPR007627">
    <property type="entry name" value="RNA_pol_sigma70_r2"/>
</dbReference>
<dbReference type="Gene3D" id="1.10.10.10">
    <property type="entry name" value="Winged helix-like DNA-binding domain superfamily/Winged helix DNA-binding domain"/>
    <property type="match status" value="1"/>
</dbReference>
<dbReference type="OrthoDB" id="157311at2"/>
<feature type="domain" description="RNA polymerase sigma factor 70 region 4 type 2" evidence="7">
    <location>
        <begin position="118"/>
        <end position="169"/>
    </location>
</feature>
<evidence type="ECO:0000313" key="8">
    <source>
        <dbReference type="EMBL" id="GAP19720.1"/>
    </source>
</evidence>
<evidence type="ECO:0000256" key="3">
    <source>
        <dbReference type="ARBA" id="ARBA00023082"/>
    </source>
</evidence>
<dbReference type="PANTHER" id="PTHR43133">
    <property type="entry name" value="RNA POLYMERASE ECF-TYPE SIGMA FACTO"/>
    <property type="match status" value="1"/>
</dbReference>
<keyword evidence="5" id="KW-0804">Transcription</keyword>
<dbReference type="AlphaFoldDB" id="A0A0M9U3H3"/>
<evidence type="ECO:0000259" key="7">
    <source>
        <dbReference type="Pfam" id="PF08281"/>
    </source>
</evidence>
<dbReference type="PANTHER" id="PTHR43133:SF8">
    <property type="entry name" value="RNA POLYMERASE SIGMA FACTOR HI_1459-RELATED"/>
    <property type="match status" value="1"/>
</dbReference>
<dbReference type="InterPro" id="IPR014284">
    <property type="entry name" value="RNA_pol_sigma-70_dom"/>
</dbReference>
<organism evidence="8">
    <name type="scientific">Levilinea saccharolytica</name>
    <dbReference type="NCBI Taxonomy" id="229921"/>
    <lineage>
        <taxon>Bacteria</taxon>
        <taxon>Bacillati</taxon>
        <taxon>Chloroflexota</taxon>
        <taxon>Anaerolineae</taxon>
        <taxon>Anaerolineales</taxon>
        <taxon>Anaerolineaceae</taxon>
        <taxon>Levilinea</taxon>
    </lineage>
</organism>
<evidence type="ECO:0000256" key="1">
    <source>
        <dbReference type="ARBA" id="ARBA00010641"/>
    </source>
</evidence>
<evidence type="ECO:0000256" key="4">
    <source>
        <dbReference type="ARBA" id="ARBA00023125"/>
    </source>
</evidence>
<dbReference type="InterPro" id="IPR013249">
    <property type="entry name" value="RNA_pol_sigma70_r4_t2"/>
</dbReference>
<keyword evidence="4" id="KW-0238">DNA-binding</keyword>
<keyword evidence="10" id="KW-1185">Reference proteome</keyword>
<dbReference type="SUPFAM" id="SSF88659">
    <property type="entry name" value="Sigma3 and sigma4 domains of RNA polymerase sigma factors"/>
    <property type="match status" value="1"/>
</dbReference>
<dbReference type="SUPFAM" id="SSF88946">
    <property type="entry name" value="Sigma2 domain of RNA polymerase sigma factors"/>
    <property type="match status" value="1"/>
</dbReference>
<proteinExistence type="inferred from homology"/>
<dbReference type="Proteomes" id="UP000050501">
    <property type="component" value="Unassembled WGS sequence"/>
</dbReference>
<evidence type="ECO:0000313" key="10">
    <source>
        <dbReference type="Proteomes" id="UP000050501"/>
    </source>
</evidence>
<keyword evidence="2" id="KW-0805">Transcription regulation</keyword>
<dbReference type="RefSeq" id="WP_062419968.1">
    <property type="nucleotide sequence ID" value="NZ_BBXZ01000188.1"/>
</dbReference>
<dbReference type="GO" id="GO:0016987">
    <property type="term" value="F:sigma factor activity"/>
    <property type="evidence" value="ECO:0007669"/>
    <property type="project" value="UniProtKB-KW"/>
</dbReference>
<keyword evidence="8" id="KW-0240">DNA-directed RNA polymerase</keyword>
<dbReference type="EMBL" id="LGCM01000019">
    <property type="protein sequence ID" value="KPL87440.1"/>
    <property type="molecule type" value="Genomic_DNA"/>
</dbReference>
<comment type="similarity">
    <text evidence="1">Belongs to the sigma-70 factor family. ECF subfamily.</text>
</comment>
<reference evidence="9 10" key="2">
    <citation type="submission" date="2015-07" db="EMBL/GenBank/DDBJ databases">
        <title>Genome sequence of Levilinea saccharolytica DSM 16555.</title>
        <authorList>
            <person name="Hemp J."/>
            <person name="Ward L.M."/>
            <person name="Pace L.A."/>
            <person name="Fischer W.W."/>
        </authorList>
    </citation>
    <scope>NUCLEOTIDE SEQUENCE [LARGE SCALE GENOMIC DNA]</scope>
    <source>
        <strain evidence="9 10">KIBI-1</strain>
    </source>
</reference>
<evidence type="ECO:0000256" key="2">
    <source>
        <dbReference type="ARBA" id="ARBA00023015"/>
    </source>
</evidence>
<dbReference type="GO" id="GO:0003677">
    <property type="term" value="F:DNA binding"/>
    <property type="evidence" value="ECO:0007669"/>
    <property type="project" value="UniProtKB-KW"/>
</dbReference>
<dbReference type="GO" id="GO:0000428">
    <property type="term" value="C:DNA-directed RNA polymerase complex"/>
    <property type="evidence" value="ECO:0007669"/>
    <property type="project" value="UniProtKB-KW"/>
</dbReference>
<evidence type="ECO:0000256" key="5">
    <source>
        <dbReference type="ARBA" id="ARBA00023163"/>
    </source>
</evidence>
<dbReference type="InterPro" id="IPR039425">
    <property type="entry name" value="RNA_pol_sigma-70-like"/>
</dbReference>
<dbReference type="GO" id="GO:0006352">
    <property type="term" value="P:DNA-templated transcription initiation"/>
    <property type="evidence" value="ECO:0007669"/>
    <property type="project" value="InterPro"/>
</dbReference>
<dbReference type="InterPro" id="IPR013325">
    <property type="entry name" value="RNA_pol_sigma_r2"/>
</dbReference>
<gene>
    <name evidence="9" type="ORF">ADN01_04580</name>
    <name evidence="8" type="ORF">LSAC_03632</name>
</gene>
<protein>
    <submittedName>
        <fullName evidence="8">DNA-directed RNA polymerase specialized sigma subunit, sigma24 homolog</fullName>
    </submittedName>
</protein>
<dbReference type="Pfam" id="PF08281">
    <property type="entry name" value="Sigma70_r4_2"/>
    <property type="match status" value="1"/>
</dbReference>
<evidence type="ECO:0000259" key="6">
    <source>
        <dbReference type="Pfam" id="PF04542"/>
    </source>
</evidence>
<dbReference type="InterPro" id="IPR013324">
    <property type="entry name" value="RNA_pol_sigma_r3/r4-like"/>
</dbReference>
<dbReference type="Gene3D" id="1.10.1740.10">
    <property type="match status" value="1"/>
</dbReference>
<dbReference type="InterPro" id="IPR036388">
    <property type="entry name" value="WH-like_DNA-bd_sf"/>
</dbReference>
<dbReference type="Pfam" id="PF04542">
    <property type="entry name" value="Sigma70_r2"/>
    <property type="match status" value="1"/>
</dbReference>